<keyword evidence="3" id="KW-0963">Cytoplasm</keyword>
<dbReference type="EMBL" id="CP003344">
    <property type="protein sequence ID" value="AGA69797.1"/>
    <property type="molecule type" value="Genomic_DNA"/>
</dbReference>
<dbReference type="GO" id="GO:0007059">
    <property type="term" value="P:chromosome segregation"/>
    <property type="evidence" value="ECO:0007669"/>
    <property type="project" value="UniProtKB-UniRule"/>
</dbReference>
<dbReference type="AlphaFoldDB" id="L0F9B0"/>
<comment type="similarity">
    <text evidence="3">Belongs to the ScpA family.</text>
</comment>
<keyword evidence="5" id="KW-1185">Reference proteome</keyword>
<dbReference type="Gene3D" id="1.10.10.580">
    <property type="entry name" value="Structural maintenance of chromosome 1. Chain E"/>
    <property type="match status" value="1"/>
</dbReference>
<dbReference type="GO" id="GO:0006260">
    <property type="term" value="P:DNA replication"/>
    <property type="evidence" value="ECO:0007669"/>
    <property type="project" value="UniProtKB-UniRule"/>
</dbReference>
<dbReference type="HAMAP" id="MF_01805">
    <property type="entry name" value="ScpA"/>
    <property type="match status" value="1"/>
</dbReference>
<dbReference type="OrthoDB" id="9811016at2"/>
<proteinExistence type="inferred from homology"/>
<dbReference type="Pfam" id="PF02616">
    <property type="entry name" value="SMC_ScpA"/>
    <property type="match status" value="1"/>
</dbReference>
<comment type="subcellular location">
    <subcellularLocation>
        <location evidence="3">Cytoplasm</location>
    </subcellularLocation>
    <text evidence="3">Associated with two foci at the outer edges of the nucleoid region in young cells, and at four foci within both cell halves in older cells.</text>
</comment>
<comment type="function">
    <text evidence="3">Participates in chromosomal partition during cell division. May act via the formation of a condensin-like complex containing Smc and ScpB that pull DNA away from mid-cell into both cell halves.</text>
</comment>
<sequence length="261" mass="30157">MSGGASLNHSTISVPYVELPAFQGPMDLLLHLIQQEKVDIYDIPIAKITDQFIQVVRQMENLDMEVTSEFLVLVAQLLQIKSRYLLPKPVKDIPEEEEVDPRQELVERLLAYRAFKQAAETLGDIQISSGLRYFREVDVEEIRSQFPVVDPQDGVQFDALWQAFQRIIERAEQGEEIRTVEPDEIPIEMMVDDVLRRVILQPRGIRFSQLIRGTKRMEIIVSFLALLELLKSGKIHCEQSSQNEEIFLFPTEKAWEFTEGE</sequence>
<name>L0F9B0_DESDL</name>
<dbReference type="Proteomes" id="UP000010797">
    <property type="component" value="Chromosome"/>
</dbReference>
<keyword evidence="3" id="KW-0132">Cell division</keyword>
<dbReference type="PANTHER" id="PTHR33969:SF2">
    <property type="entry name" value="SEGREGATION AND CONDENSATION PROTEIN A"/>
    <property type="match status" value="1"/>
</dbReference>
<dbReference type="InterPro" id="IPR023093">
    <property type="entry name" value="ScpA-like_C"/>
</dbReference>
<dbReference type="eggNOG" id="COG1354">
    <property type="taxonomic scope" value="Bacteria"/>
</dbReference>
<dbReference type="KEGG" id="ddl:Desdi_2373"/>
<evidence type="ECO:0000256" key="3">
    <source>
        <dbReference type="HAMAP-Rule" id="MF_01805"/>
    </source>
</evidence>
<protein>
    <recommendedName>
        <fullName evidence="2 3">Segregation and condensation protein A</fullName>
    </recommendedName>
</protein>
<dbReference type="Gene3D" id="6.10.250.2410">
    <property type="match status" value="1"/>
</dbReference>
<evidence type="ECO:0000256" key="2">
    <source>
        <dbReference type="ARBA" id="ARBA00044777"/>
    </source>
</evidence>
<dbReference type="GO" id="GO:0051301">
    <property type="term" value="P:cell division"/>
    <property type="evidence" value="ECO:0007669"/>
    <property type="project" value="UniProtKB-KW"/>
</dbReference>
<keyword evidence="1 3" id="KW-0159">Chromosome partition</keyword>
<evidence type="ECO:0000313" key="5">
    <source>
        <dbReference type="Proteomes" id="UP000010797"/>
    </source>
</evidence>
<dbReference type="STRING" id="871963.Desdi_2373"/>
<keyword evidence="3" id="KW-0131">Cell cycle</keyword>
<dbReference type="InterPro" id="IPR003768">
    <property type="entry name" value="ScpA"/>
</dbReference>
<evidence type="ECO:0000256" key="1">
    <source>
        <dbReference type="ARBA" id="ARBA00022829"/>
    </source>
</evidence>
<accession>L0F9B0</accession>
<gene>
    <name evidence="3" type="primary">scpA</name>
    <name evidence="4" type="ordered locus">Desdi_2373</name>
</gene>
<organism evidence="4 5">
    <name type="scientific">Desulfitobacterium dichloroeliminans (strain LMG P-21439 / DCA1)</name>
    <dbReference type="NCBI Taxonomy" id="871963"/>
    <lineage>
        <taxon>Bacteria</taxon>
        <taxon>Bacillati</taxon>
        <taxon>Bacillota</taxon>
        <taxon>Clostridia</taxon>
        <taxon>Eubacteriales</taxon>
        <taxon>Desulfitobacteriaceae</taxon>
        <taxon>Desulfitobacterium</taxon>
    </lineage>
</organism>
<reference evidence="5" key="1">
    <citation type="submission" date="2012-02" db="EMBL/GenBank/DDBJ databases">
        <title>Complete sequence of Desulfitobacterium dichloroeliminans LMG P-21439.</title>
        <authorList>
            <person name="Lucas S."/>
            <person name="Han J."/>
            <person name="Lapidus A."/>
            <person name="Cheng J.-F."/>
            <person name="Goodwin L."/>
            <person name="Pitluck S."/>
            <person name="Peters L."/>
            <person name="Ovchinnikova G."/>
            <person name="Teshima H."/>
            <person name="Detter J.C."/>
            <person name="Han C."/>
            <person name="Tapia R."/>
            <person name="Land M."/>
            <person name="Hauser L."/>
            <person name="Kyrpides N."/>
            <person name="Ivanova N."/>
            <person name="Pagani I."/>
            <person name="Kruse T."/>
            <person name="de Vos W.M."/>
            <person name="Boon N."/>
            <person name="Smidt H."/>
            <person name="Woyke T."/>
        </authorList>
    </citation>
    <scope>NUCLEOTIDE SEQUENCE [LARGE SCALE GENOMIC DNA]</scope>
    <source>
        <strain evidence="5">LMG P-21439 / DCA1</strain>
    </source>
</reference>
<dbReference type="PANTHER" id="PTHR33969">
    <property type="entry name" value="SEGREGATION AND CONDENSATION PROTEIN A"/>
    <property type="match status" value="1"/>
</dbReference>
<comment type="subunit">
    <text evidence="3">Component of a cohesin-like complex composed of ScpA, ScpB and the Smc homodimer, in which ScpA and ScpB bind to the head domain of Smc. The presence of the three proteins is required for the association of the complex with DNA.</text>
</comment>
<dbReference type="GO" id="GO:0005737">
    <property type="term" value="C:cytoplasm"/>
    <property type="evidence" value="ECO:0007669"/>
    <property type="project" value="UniProtKB-SubCell"/>
</dbReference>
<dbReference type="RefSeq" id="WP_015262769.1">
    <property type="nucleotide sequence ID" value="NC_019903.1"/>
</dbReference>
<dbReference type="HOGENOM" id="CLU_038686_3_0_9"/>
<evidence type="ECO:0000313" key="4">
    <source>
        <dbReference type="EMBL" id="AGA69797.1"/>
    </source>
</evidence>